<dbReference type="GeneID" id="84230169"/>
<dbReference type="InterPro" id="IPR043900">
    <property type="entry name" value="DUF5788"/>
</dbReference>
<keyword evidence="2" id="KW-1185">Reference proteome</keyword>
<dbReference type="AlphaFoldDB" id="A0AA51YG09"/>
<name>A0AA51YG09_9EURY</name>
<protein>
    <submittedName>
        <fullName evidence="1">DUF5788 family protein</fullName>
    </submittedName>
</protein>
<dbReference type="Proteomes" id="UP001183006">
    <property type="component" value="Chromosome"/>
</dbReference>
<dbReference type="EMBL" id="CP133594">
    <property type="protein sequence ID" value="WMW21437.1"/>
    <property type="molecule type" value="Genomic_DNA"/>
</dbReference>
<gene>
    <name evidence="1" type="ORF">RE476_08470</name>
</gene>
<dbReference type="RefSeq" id="WP_309307223.1">
    <property type="nucleotide sequence ID" value="NZ_CP133594.1"/>
</dbReference>
<evidence type="ECO:0000313" key="2">
    <source>
        <dbReference type="Proteomes" id="UP001183006"/>
    </source>
</evidence>
<evidence type="ECO:0000313" key="1">
    <source>
        <dbReference type="EMBL" id="WMW21437.1"/>
    </source>
</evidence>
<accession>A0AA51YG09</accession>
<dbReference type="KEGG" id="mmav:RE476_08470"/>
<proteinExistence type="predicted"/>
<reference evidence="1" key="1">
    <citation type="submission" date="2023-08" db="EMBL/GenBank/DDBJ databases">
        <title>Methanolobus mangrovi sp. nov. and Methanolobus sediminis sp. nov, two novel methylotrophic methanogens isolated from mangrove sediments in China.</title>
        <authorList>
            <person name="Zhou J."/>
        </authorList>
    </citation>
    <scope>NUCLEOTIDE SEQUENCE</scope>
    <source>
        <strain evidence="1">FTZ2</strain>
    </source>
</reference>
<dbReference type="Pfam" id="PF19101">
    <property type="entry name" value="DUF5788"/>
    <property type="match status" value="1"/>
</dbReference>
<sequence length="148" mass="17606">MTENKEISDQERQILLNRLHKCLFWVGEQIPSKICIKGREVNLHEVVWEIVNKAKLDHDDLKNIDCFLELLRDKEKEYEECLEHEHLNCDEAKELFDRAAGVMRAIMDLKELTISSKRKVIFKNRHICKDVSTDEWDALTEDINKNER</sequence>
<organism evidence="1 2">
    <name type="scientific">Methanolobus mangrovi</name>
    <dbReference type="NCBI Taxonomy" id="3072977"/>
    <lineage>
        <taxon>Archaea</taxon>
        <taxon>Methanobacteriati</taxon>
        <taxon>Methanobacteriota</taxon>
        <taxon>Stenosarchaea group</taxon>
        <taxon>Methanomicrobia</taxon>
        <taxon>Methanosarcinales</taxon>
        <taxon>Methanosarcinaceae</taxon>
        <taxon>Methanolobus</taxon>
    </lineage>
</organism>